<dbReference type="InterPro" id="IPR010905">
    <property type="entry name" value="Glyco_hydro_88"/>
</dbReference>
<gene>
    <name evidence="2" type="ORF">J2W48_002420</name>
</gene>
<dbReference type="GO" id="GO:0102211">
    <property type="term" value="F:unsaturated rhamnogalacturonyl hydrolase activity"/>
    <property type="evidence" value="ECO:0007669"/>
    <property type="project" value="UniProtKB-EC"/>
</dbReference>
<sequence>MLNNTLNSLKVAALFVSFTFFSCKTASLQPVKTADTQNQSVIPKNLKWSDRMALTLMQRHPESWQIDDSKAPKWDYVHGLVLYSFEELYKKNPDPRYAAYVQGYLDALIESEGTIKTYEIEKYNIDMIVAGRLLFNAYDKTKEEKYLKAMQLLRKQLTDHPRTKSGGFWHKKIYPNQMWLDGLYMGEPFYAAYTVTFENGKNLDDVAHQFEQIQLHATDPKTGLLYHGWDESKEMPWANKETGNSPNYWSRALGWYVMALVDALDYFPKDHPKQKELVGYLNNVSESLAKYQDKSGLWYQVTDKGGEKDNYLEASGSSMFAYAFAKGANKGYLPSKYKKLANKAFDGLTQQLMKVDTDGGITLTQACQVAGLGGNPYRDGSYEYYVNERKKDNDPKATGPFILAALELNR</sequence>
<evidence type="ECO:0000313" key="2">
    <source>
        <dbReference type="EMBL" id="MDR7210479.1"/>
    </source>
</evidence>
<evidence type="ECO:0000313" key="3">
    <source>
        <dbReference type="Proteomes" id="UP001269081"/>
    </source>
</evidence>
<evidence type="ECO:0000256" key="1">
    <source>
        <dbReference type="ARBA" id="ARBA00022801"/>
    </source>
</evidence>
<dbReference type="InterPro" id="IPR052043">
    <property type="entry name" value="PolySaccharide_Degr_Enz"/>
</dbReference>
<dbReference type="SUPFAM" id="SSF48208">
    <property type="entry name" value="Six-hairpin glycosidases"/>
    <property type="match status" value="1"/>
</dbReference>
<protein>
    <submittedName>
        <fullName evidence="2">Unsaturated rhamnogalacturonyl hydrolase</fullName>
        <ecNumber evidence="2">3.2.1.172</ecNumber>
    </submittedName>
</protein>
<keyword evidence="2" id="KW-0326">Glycosidase</keyword>
<dbReference type="Gene3D" id="1.50.10.10">
    <property type="match status" value="1"/>
</dbReference>
<dbReference type="EMBL" id="JAVDWQ010000007">
    <property type="protein sequence ID" value="MDR7210479.1"/>
    <property type="molecule type" value="Genomic_DNA"/>
</dbReference>
<dbReference type="PANTHER" id="PTHR33886:SF8">
    <property type="entry name" value="UNSATURATED RHAMNOGALACTURONAN HYDROLASE (EUROFUNG)"/>
    <property type="match status" value="1"/>
</dbReference>
<dbReference type="PANTHER" id="PTHR33886">
    <property type="entry name" value="UNSATURATED RHAMNOGALACTURONAN HYDROLASE (EUROFUNG)"/>
    <property type="match status" value="1"/>
</dbReference>
<accession>A0ABU1Y8A3</accession>
<dbReference type="Proteomes" id="UP001269081">
    <property type="component" value="Unassembled WGS sequence"/>
</dbReference>
<dbReference type="Pfam" id="PF07470">
    <property type="entry name" value="Glyco_hydro_88"/>
    <property type="match status" value="1"/>
</dbReference>
<dbReference type="InterPro" id="IPR012341">
    <property type="entry name" value="6hp_glycosidase-like_sf"/>
</dbReference>
<dbReference type="RefSeq" id="WP_310281545.1">
    <property type="nucleotide sequence ID" value="NZ_JAVDWQ010000007.1"/>
</dbReference>
<keyword evidence="3" id="KW-1185">Reference proteome</keyword>
<dbReference type="InterPro" id="IPR008928">
    <property type="entry name" value="6-hairpin_glycosidase_sf"/>
</dbReference>
<comment type="caution">
    <text evidence="2">The sequence shown here is derived from an EMBL/GenBank/DDBJ whole genome shotgun (WGS) entry which is preliminary data.</text>
</comment>
<organism evidence="2 3">
    <name type="scientific">Flavobacterium piscis</name>
    <dbReference type="NCBI Taxonomy" id="1114874"/>
    <lineage>
        <taxon>Bacteria</taxon>
        <taxon>Pseudomonadati</taxon>
        <taxon>Bacteroidota</taxon>
        <taxon>Flavobacteriia</taxon>
        <taxon>Flavobacteriales</taxon>
        <taxon>Flavobacteriaceae</taxon>
        <taxon>Flavobacterium</taxon>
    </lineage>
</organism>
<dbReference type="EC" id="3.2.1.172" evidence="2"/>
<keyword evidence="1 2" id="KW-0378">Hydrolase</keyword>
<name>A0ABU1Y8A3_9FLAO</name>
<proteinExistence type="predicted"/>
<reference evidence="2 3" key="1">
    <citation type="submission" date="2023-07" db="EMBL/GenBank/DDBJ databases">
        <title>Sorghum-associated microbial communities from plants grown in Nebraska, USA.</title>
        <authorList>
            <person name="Schachtman D."/>
        </authorList>
    </citation>
    <scope>NUCLEOTIDE SEQUENCE [LARGE SCALE GENOMIC DNA]</scope>
    <source>
        <strain evidence="2 3">4129</strain>
    </source>
</reference>